<gene>
    <name evidence="9" type="ORF">AGABI1DRAFT_76287</name>
</gene>
<sequence>MSASRAVFSLPLYASYQFLIVLGYAFKPSRYRPLLFIPIALIAIYLVFFTTTGTIADVGLGGAIMTHLAHAFDAIVLKDVQKVWYRVGEKPGGISSASFKSRLAWAWHLHNSPRGVGWYHAKPHIPRNPPSYNSPQDRKAFVISRLYTFSICVAVQAGFYFINAANPALAPGATPLTHQSLYIRALSTLGQVAPALATITAQHCALSIVLVTVGISQPADWPPLFGSPKNMYTVSAFWRDVWHQMMRNPITSIASFIVHSILRIPHVSLQSSPRTQVLVRLLKLHLAFLVSALIHASGEFMMLGYGGRGAFAFFILQPWAIALELGIQYLLSGSIPGKNNNKIPTLIWRMVGYVWVLAWFITICPLIQQPMVEAGLFLGTPGSALTQKVGRLLALDTI</sequence>
<feature type="transmembrane region" description="Helical" evidence="7">
    <location>
        <begin position="142"/>
        <end position="162"/>
    </location>
</feature>
<feature type="transmembrane region" description="Helical" evidence="7">
    <location>
        <begin position="310"/>
        <end position="331"/>
    </location>
</feature>
<dbReference type="GO" id="GO:0008374">
    <property type="term" value="F:O-acyltransferase activity"/>
    <property type="evidence" value="ECO:0007669"/>
    <property type="project" value="InterPro"/>
</dbReference>
<comment type="similarity">
    <text evidence="2">Belongs to the wax synthase family.</text>
</comment>
<keyword evidence="10" id="KW-1185">Reference proteome</keyword>
<evidence type="ECO:0000256" key="1">
    <source>
        <dbReference type="ARBA" id="ARBA00004141"/>
    </source>
</evidence>
<feature type="transmembrane region" description="Helical" evidence="7">
    <location>
        <begin position="6"/>
        <end position="26"/>
    </location>
</feature>
<dbReference type="OMA" id="KWAVALC"/>
<accession>K5XSL6</accession>
<evidence type="ECO:0000256" key="7">
    <source>
        <dbReference type="SAM" id="Phobius"/>
    </source>
</evidence>
<dbReference type="GO" id="GO:0006629">
    <property type="term" value="P:lipid metabolic process"/>
    <property type="evidence" value="ECO:0007669"/>
    <property type="project" value="InterPro"/>
</dbReference>
<keyword evidence="3" id="KW-0808">Transferase</keyword>
<dbReference type="RefSeq" id="XP_007331248.1">
    <property type="nucleotide sequence ID" value="XM_007331186.1"/>
</dbReference>
<dbReference type="InParanoid" id="K5XSL6"/>
<reference evidence="10" key="1">
    <citation type="journal article" date="2012" name="Proc. Natl. Acad. Sci. U.S.A.">
        <title>Genome sequence of the button mushroom Agaricus bisporus reveals mechanisms governing adaptation to a humic-rich ecological niche.</title>
        <authorList>
            <person name="Morin E."/>
            <person name="Kohler A."/>
            <person name="Baker A.R."/>
            <person name="Foulongne-Oriol M."/>
            <person name="Lombard V."/>
            <person name="Nagy L.G."/>
            <person name="Ohm R.A."/>
            <person name="Patyshakuliyeva A."/>
            <person name="Brun A."/>
            <person name="Aerts A.L."/>
            <person name="Bailey A.M."/>
            <person name="Billette C."/>
            <person name="Coutinho P.M."/>
            <person name="Deakin G."/>
            <person name="Doddapaneni H."/>
            <person name="Floudas D."/>
            <person name="Grimwood J."/>
            <person name="Hilden K."/>
            <person name="Kuees U."/>
            <person name="LaButti K.M."/>
            <person name="Lapidus A."/>
            <person name="Lindquist E.A."/>
            <person name="Lucas S.M."/>
            <person name="Murat C."/>
            <person name="Riley R.W."/>
            <person name="Salamov A.A."/>
            <person name="Schmutz J."/>
            <person name="Subramanian V."/>
            <person name="Woesten H.A.B."/>
            <person name="Xu J."/>
            <person name="Eastwood D.C."/>
            <person name="Foster G.D."/>
            <person name="Sonnenberg A.S."/>
            <person name="Cullen D."/>
            <person name="de Vries R.P."/>
            <person name="Lundell T."/>
            <person name="Hibbett D.S."/>
            <person name="Henrissat B."/>
            <person name="Burton K.S."/>
            <person name="Kerrigan R.W."/>
            <person name="Challen M.P."/>
            <person name="Grigoriev I.V."/>
            <person name="Martin F."/>
        </authorList>
    </citation>
    <scope>NUCLEOTIDE SEQUENCE [LARGE SCALE GENOMIC DNA]</scope>
    <source>
        <strain evidence="10">JB137-S8 / ATCC MYA-4627 / FGSC 10392</strain>
    </source>
</reference>
<feature type="transmembrane region" description="Helical" evidence="7">
    <location>
        <begin position="33"/>
        <end position="52"/>
    </location>
</feature>
<dbReference type="AlphaFoldDB" id="K5XSL6"/>
<evidence type="ECO:0000256" key="2">
    <source>
        <dbReference type="ARBA" id="ARBA00007282"/>
    </source>
</evidence>
<dbReference type="EMBL" id="JH971393">
    <property type="protein sequence ID" value="EKM77955.1"/>
    <property type="molecule type" value="Genomic_DNA"/>
</dbReference>
<keyword evidence="5 7" id="KW-1133">Transmembrane helix</keyword>
<dbReference type="Pfam" id="PF13813">
    <property type="entry name" value="MBOAT_2"/>
    <property type="match status" value="1"/>
</dbReference>
<evidence type="ECO:0000313" key="9">
    <source>
        <dbReference type="EMBL" id="EKM77955.1"/>
    </source>
</evidence>
<evidence type="ECO:0000256" key="6">
    <source>
        <dbReference type="ARBA" id="ARBA00023136"/>
    </source>
</evidence>
<dbReference type="GeneID" id="18831329"/>
<feature type="transmembrane region" description="Helical" evidence="7">
    <location>
        <begin position="277"/>
        <end position="298"/>
    </location>
</feature>
<evidence type="ECO:0000256" key="4">
    <source>
        <dbReference type="ARBA" id="ARBA00022692"/>
    </source>
</evidence>
<dbReference type="KEGG" id="abp:AGABI1DRAFT76287"/>
<name>K5XSL6_AGABU</name>
<feature type="transmembrane region" description="Helical" evidence="7">
    <location>
        <begin position="351"/>
        <end position="368"/>
    </location>
</feature>
<dbReference type="Proteomes" id="UP000008493">
    <property type="component" value="Unassembled WGS sequence"/>
</dbReference>
<keyword evidence="6 7" id="KW-0472">Membrane</keyword>
<dbReference type="GO" id="GO:0016020">
    <property type="term" value="C:membrane"/>
    <property type="evidence" value="ECO:0007669"/>
    <property type="project" value="UniProtKB-SubCell"/>
</dbReference>
<protein>
    <recommendedName>
        <fullName evidence="8">Wax synthase domain-containing protein</fullName>
    </recommendedName>
</protein>
<dbReference type="eggNOG" id="ENOG502SI5I">
    <property type="taxonomic scope" value="Eukaryota"/>
</dbReference>
<proteinExistence type="inferred from homology"/>
<dbReference type="OrthoDB" id="1077582at2759"/>
<comment type="subcellular location">
    <subcellularLocation>
        <location evidence="1">Membrane</location>
        <topology evidence="1">Multi-pass membrane protein</topology>
    </subcellularLocation>
</comment>
<feature type="domain" description="Wax synthase" evidence="8">
    <location>
        <begin position="221"/>
        <end position="316"/>
    </location>
</feature>
<organism evidence="9 10">
    <name type="scientific">Agaricus bisporus var. burnettii (strain JB137-S8 / ATCC MYA-4627 / FGSC 10392)</name>
    <name type="common">White button mushroom</name>
    <dbReference type="NCBI Taxonomy" id="597362"/>
    <lineage>
        <taxon>Eukaryota</taxon>
        <taxon>Fungi</taxon>
        <taxon>Dikarya</taxon>
        <taxon>Basidiomycota</taxon>
        <taxon>Agaricomycotina</taxon>
        <taxon>Agaricomycetes</taxon>
        <taxon>Agaricomycetidae</taxon>
        <taxon>Agaricales</taxon>
        <taxon>Agaricineae</taxon>
        <taxon>Agaricaceae</taxon>
        <taxon>Agaricus</taxon>
    </lineage>
</organism>
<keyword evidence="4 7" id="KW-0812">Transmembrane</keyword>
<evidence type="ECO:0000259" key="8">
    <source>
        <dbReference type="Pfam" id="PF13813"/>
    </source>
</evidence>
<dbReference type="PANTHER" id="PTHR31595:SF67">
    <property type="entry name" value="WAX SYNTHASE DOMAIN-CONTAINING PROTEIN"/>
    <property type="match status" value="1"/>
</dbReference>
<dbReference type="InterPro" id="IPR032805">
    <property type="entry name" value="Wax_synthase_dom"/>
</dbReference>
<dbReference type="PANTHER" id="PTHR31595">
    <property type="entry name" value="LONG-CHAIN-ALCOHOL O-FATTY-ACYLTRANSFERASE 3-RELATED"/>
    <property type="match status" value="1"/>
</dbReference>
<dbReference type="InterPro" id="IPR044851">
    <property type="entry name" value="Wax_synthase"/>
</dbReference>
<dbReference type="HOGENOM" id="CLU_032731_1_0_1"/>
<evidence type="ECO:0000256" key="5">
    <source>
        <dbReference type="ARBA" id="ARBA00022989"/>
    </source>
</evidence>
<evidence type="ECO:0000256" key="3">
    <source>
        <dbReference type="ARBA" id="ARBA00022679"/>
    </source>
</evidence>
<evidence type="ECO:0000313" key="10">
    <source>
        <dbReference type="Proteomes" id="UP000008493"/>
    </source>
</evidence>